<name>A0A0R3SCC6_HYMDI</name>
<accession>A0A0R3SCC6</accession>
<dbReference type="InterPro" id="IPR036640">
    <property type="entry name" value="ABC1_TM_sf"/>
</dbReference>
<evidence type="ECO:0000313" key="7">
    <source>
        <dbReference type="Proteomes" id="UP000274504"/>
    </source>
</evidence>
<dbReference type="GO" id="GO:0005524">
    <property type="term" value="F:ATP binding"/>
    <property type="evidence" value="ECO:0007669"/>
    <property type="project" value="InterPro"/>
</dbReference>
<feature type="transmembrane region" description="Helical" evidence="4">
    <location>
        <begin position="425"/>
        <end position="449"/>
    </location>
</feature>
<evidence type="ECO:0000256" key="2">
    <source>
        <dbReference type="ARBA" id="ARBA00022989"/>
    </source>
</evidence>
<dbReference type="WBParaSite" id="HDID_0000221401-mRNA-1">
    <property type="protein sequence ID" value="HDID_0000221401-mRNA-1"/>
    <property type="gene ID" value="HDID_0000221401"/>
</dbReference>
<dbReference type="EMBL" id="UYSG01000513">
    <property type="protein sequence ID" value="VDL19676.1"/>
    <property type="molecule type" value="Genomic_DNA"/>
</dbReference>
<dbReference type="Proteomes" id="UP000274504">
    <property type="component" value="Unassembled WGS sequence"/>
</dbReference>
<reference evidence="8" key="1">
    <citation type="submission" date="2017-02" db="UniProtKB">
        <authorList>
            <consortium name="WormBaseParasite"/>
        </authorList>
    </citation>
    <scope>IDENTIFICATION</scope>
</reference>
<feature type="transmembrane region" description="Helical" evidence="4">
    <location>
        <begin position="307"/>
        <end position="328"/>
    </location>
</feature>
<feature type="transmembrane region" description="Helical" evidence="4">
    <location>
        <begin position="109"/>
        <end position="137"/>
    </location>
</feature>
<proteinExistence type="predicted"/>
<protein>
    <submittedName>
        <fullName evidence="8">ABC transmembrane type-1 domain-containing protein</fullName>
    </submittedName>
</protein>
<keyword evidence="2 4" id="KW-1133">Transmembrane helix</keyword>
<dbReference type="InterPro" id="IPR011527">
    <property type="entry name" value="ABC1_TM_dom"/>
</dbReference>
<dbReference type="PROSITE" id="PS50929">
    <property type="entry name" value="ABC_TM1F"/>
    <property type="match status" value="1"/>
</dbReference>
<evidence type="ECO:0000256" key="1">
    <source>
        <dbReference type="ARBA" id="ARBA00022692"/>
    </source>
</evidence>
<dbReference type="Pfam" id="PF00664">
    <property type="entry name" value="ABC_membrane"/>
    <property type="match status" value="1"/>
</dbReference>
<dbReference type="STRING" id="6216.A0A0R3SCC6"/>
<dbReference type="AlphaFoldDB" id="A0A0R3SCC6"/>
<dbReference type="OrthoDB" id="6500128at2759"/>
<evidence type="ECO:0000313" key="8">
    <source>
        <dbReference type="WBParaSite" id="HDID_0000221401-mRNA-1"/>
    </source>
</evidence>
<dbReference type="Gene3D" id="1.20.1560.10">
    <property type="entry name" value="ABC transporter type 1, transmembrane domain"/>
    <property type="match status" value="1"/>
</dbReference>
<gene>
    <name evidence="6" type="ORF">HDID_LOCUS2215</name>
</gene>
<feature type="domain" description="ABC transmembrane type-1" evidence="5">
    <location>
        <begin position="308"/>
        <end position="450"/>
    </location>
</feature>
<evidence type="ECO:0000256" key="3">
    <source>
        <dbReference type="ARBA" id="ARBA00023136"/>
    </source>
</evidence>
<feature type="transmembrane region" description="Helical" evidence="4">
    <location>
        <begin position="143"/>
        <end position="165"/>
    </location>
</feature>
<dbReference type="GO" id="GO:0140359">
    <property type="term" value="F:ABC-type transporter activity"/>
    <property type="evidence" value="ECO:0007669"/>
    <property type="project" value="InterPro"/>
</dbReference>
<evidence type="ECO:0000259" key="5">
    <source>
        <dbReference type="PROSITE" id="PS50929"/>
    </source>
</evidence>
<organism evidence="8">
    <name type="scientific">Hymenolepis diminuta</name>
    <name type="common">Rat tapeworm</name>
    <dbReference type="NCBI Taxonomy" id="6216"/>
    <lineage>
        <taxon>Eukaryota</taxon>
        <taxon>Metazoa</taxon>
        <taxon>Spiralia</taxon>
        <taxon>Lophotrochozoa</taxon>
        <taxon>Platyhelminthes</taxon>
        <taxon>Cestoda</taxon>
        <taxon>Eucestoda</taxon>
        <taxon>Cyclophyllidea</taxon>
        <taxon>Hymenolepididae</taxon>
        <taxon>Hymenolepis</taxon>
    </lineage>
</organism>
<keyword evidence="3 4" id="KW-0472">Membrane</keyword>
<reference evidence="6 7" key="2">
    <citation type="submission" date="2018-11" db="EMBL/GenBank/DDBJ databases">
        <authorList>
            <consortium name="Pathogen Informatics"/>
        </authorList>
    </citation>
    <scope>NUCLEOTIDE SEQUENCE [LARGE SCALE GENOMIC DNA]</scope>
</reference>
<feature type="transmembrane region" description="Helical" evidence="4">
    <location>
        <begin position="348"/>
        <end position="366"/>
    </location>
</feature>
<dbReference type="GO" id="GO:0016020">
    <property type="term" value="C:membrane"/>
    <property type="evidence" value="ECO:0007669"/>
    <property type="project" value="InterPro"/>
</dbReference>
<evidence type="ECO:0000313" key="6">
    <source>
        <dbReference type="EMBL" id="VDL19676.1"/>
    </source>
</evidence>
<keyword evidence="1 4" id="KW-0812">Transmembrane</keyword>
<sequence length="485" mass="53828">MVYPKVNELATYPWPLNIVTDSAKSLQNYGRFYFDLISTNSFNMGSYILSGLNLPDVQSITSTASFKILKLTIQNILSSFILFLHGEGPVFNANEDNPVVRGFCLCLRILYHVVMFTALFILPTFVISAFILAVICINFGFEFTIISAGCIVSFIIVNLVIRLWLHSQGTGDPSNQKNAGTVKKILQSTETAVHSLTDYIDSKIEEAESDSRSSNLFRRAIRWHLSLFNFYDRIFQPLIELRPDVVPLEPKEDLTPVSAVQKNRQLHIQVDPDSVNYKRDKATDVMIIRRLLGYIWPKGNSSIRRQVVAAFGLLLVSKLANISVPFVFKYGVDVLSGDAPILISDCSPVSMAVITMLTYGAVRTAASGFKELQNATFARAAQSSIRKVGVSVFSHVLALDLSYHFDRRTGAVGKAIDRGARAIQFVLTALVFNLFPTLLEVCLVTGILASPHFRREMNKADGLAGSHATDAMINYETIKVDSSYA</sequence>
<dbReference type="SUPFAM" id="SSF90123">
    <property type="entry name" value="ABC transporter transmembrane region"/>
    <property type="match status" value="1"/>
</dbReference>
<evidence type="ECO:0000256" key="4">
    <source>
        <dbReference type="SAM" id="Phobius"/>
    </source>
</evidence>